<dbReference type="PROSITE" id="PS50088">
    <property type="entry name" value="ANK_REPEAT"/>
    <property type="match status" value="3"/>
</dbReference>
<evidence type="ECO:0000313" key="6">
    <source>
        <dbReference type="Proteomes" id="UP001148786"/>
    </source>
</evidence>
<evidence type="ECO:0000256" key="2">
    <source>
        <dbReference type="ARBA" id="ARBA00023043"/>
    </source>
</evidence>
<feature type="repeat" description="ANK" evidence="3">
    <location>
        <begin position="35"/>
        <end position="67"/>
    </location>
</feature>
<dbReference type="SMART" id="SM00248">
    <property type="entry name" value="ANK"/>
    <property type="match status" value="6"/>
</dbReference>
<keyword evidence="2 3" id="KW-0040">ANK repeat</keyword>
<comment type="caution">
    <text evidence="5">The sequence shown here is derived from an EMBL/GenBank/DDBJ whole genome shotgun (WGS) entry which is preliminary data.</text>
</comment>
<dbReference type="AlphaFoldDB" id="A0A9W8JY30"/>
<dbReference type="OrthoDB" id="539213at2759"/>
<dbReference type="PANTHER" id="PTHR24189">
    <property type="entry name" value="MYOTROPHIN"/>
    <property type="match status" value="1"/>
</dbReference>
<dbReference type="Gene3D" id="1.25.40.20">
    <property type="entry name" value="Ankyrin repeat-containing domain"/>
    <property type="match status" value="1"/>
</dbReference>
<proteinExistence type="predicted"/>
<accession>A0A9W8JY30</accession>
<organism evidence="5 6">
    <name type="scientific">Agrocybe chaxingu</name>
    <dbReference type="NCBI Taxonomy" id="84603"/>
    <lineage>
        <taxon>Eukaryota</taxon>
        <taxon>Fungi</taxon>
        <taxon>Dikarya</taxon>
        <taxon>Basidiomycota</taxon>
        <taxon>Agaricomycotina</taxon>
        <taxon>Agaricomycetes</taxon>
        <taxon>Agaricomycetidae</taxon>
        <taxon>Agaricales</taxon>
        <taxon>Agaricineae</taxon>
        <taxon>Strophariaceae</taxon>
        <taxon>Agrocybe</taxon>
    </lineage>
</organism>
<feature type="repeat" description="ANK" evidence="3">
    <location>
        <begin position="121"/>
        <end position="153"/>
    </location>
</feature>
<dbReference type="InterPro" id="IPR050745">
    <property type="entry name" value="Multifunctional_regulatory"/>
</dbReference>
<dbReference type="InterPro" id="IPR002110">
    <property type="entry name" value="Ankyrin_rpt"/>
</dbReference>
<feature type="repeat" description="ANK" evidence="3">
    <location>
        <begin position="192"/>
        <end position="224"/>
    </location>
</feature>
<dbReference type="PANTHER" id="PTHR24189:SF50">
    <property type="entry name" value="ANKYRIN REPEAT AND SOCS BOX PROTEIN 2"/>
    <property type="match status" value="1"/>
</dbReference>
<evidence type="ECO:0000256" key="4">
    <source>
        <dbReference type="SAM" id="MobiDB-lite"/>
    </source>
</evidence>
<dbReference type="PRINTS" id="PR01415">
    <property type="entry name" value="ANKYRIN"/>
</dbReference>
<protein>
    <recommendedName>
        <fullName evidence="7">26S proteasome non-ATPase regulatory subunit 10</fullName>
    </recommendedName>
</protein>
<keyword evidence="6" id="KW-1185">Reference proteome</keyword>
<dbReference type="PROSITE" id="PS50297">
    <property type="entry name" value="ANK_REP_REGION"/>
    <property type="match status" value="3"/>
</dbReference>
<dbReference type="InterPro" id="IPR036770">
    <property type="entry name" value="Ankyrin_rpt-contain_sf"/>
</dbReference>
<evidence type="ECO:0000256" key="3">
    <source>
        <dbReference type="PROSITE-ProRule" id="PRU00023"/>
    </source>
</evidence>
<feature type="region of interest" description="Disordered" evidence="4">
    <location>
        <begin position="221"/>
        <end position="240"/>
    </location>
</feature>
<dbReference type="SUPFAM" id="SSF48403">
    <property type="entry name" value="Ankyrin repeat"/>
    <property type="match status" value="1"/>
</dbReference>
<gene>
    <name evidence="5" type="ORF">NLJ89_g10484</name>
</gene>
<evidence type="ECO:0000256" key="1">
    <source>
        <dbReference type="ARBA" id="ARBA00022737"/>
    </source>
</evidence>
<keyword evidence="1" id="KW-0677">Repeat</keyword>
<evidence type="ECO:0008006" key="7">
    <source>
        <dbReference type="Google" id="ProtNLM"/>
    </source>
</evidence>
<dbReference type="EMBL" id="JANKHO010001940">
    <property type="protein sequence ID" value="KAJ3496453.1"/>
    <property type="molecule type" value="Genomic_DNA"/>
</dbReference>
<reference evidence="5" key="1">
    <citation type="submission" date="2022-07" db="EMBL/GenBank/DDBJ databases">
        <title>Genome Sequence of Agrocybe chaxingu.</title>
        <authorList>
            <person name="Buettner E."/>
        </authorList>
    </citation>
    <scope>NUCLEOTIDE SEQUENCE</scope>
    <source>
        <strain evidence="5">MP-N11</strain>
    </source>
</reference>
<evidence type="ECO:0000313" key="5">
    <source>
        <dbReference type="EMBL" id="KAJ3496453.1"/>
    </source>
</evidence>
<sequence>MSSISVHSAAQNNQLPLLRSLLAEDPKLVNAVDVDSRTPLHWAASSGSIDIARFLIDQKAEVDKPDSSGWTPLHIASKLLFIFSSSPLLICMWHSPASAGHESVVQELIGAGADVNRKNDKGLTPLHYAASKSRIDIGRLLISRGADINARDKANQHPLHRAATTGSLGFIRLLVESSTPTTKLRLNTADRIGNTPLHLAMDSAHAEAAILLINAGADRTRENLDGETPESVPGVGGQEQKLARQHVIEHCGKP</sequence>
<dbReference type="Proteomes" id="UP001148786">
    <property type="component" value="Unassembled WGS sequence"/>
</dbReference>
<dbReference type="Pfam" id="PF12796">
    <property type="entry name" value="Ank_2"/>
    <property type="match status" value="3"/>
</dbReference>
<name>A0A9W8JY30_9AGAR</name>